<dbReference type="InterPro" id="IPR048720">
    <property type="entry name" value="PROPPIN"/>
</dbReference>
<evidence type="ECO:0000256" key="1">
    <source>
        <dbReference type="ARBA" id="ARBA00004148"/>
    </source>
</evidence>
<comment type="caution">
    <text evidence="6">The sequence shown here is derived from an EMBL/GenBank/DDBJ whole genome shotgun (WGS) entry which is preliminary data.</text>
</comment>
<dbReference type="Proteomes" id="UP001583280">
    <property type="component" value="Unassembled WGS sequence"/>
</dbReference>
<evidence type="ECO:0000256" key="3">
    <source>
        <dbReference type="ARBA" id="ARBA00022737"/>
    </source>
</evidence>
<dbReference type="InterPro" id="IPR015943">
    <property type="entry name" value="WD40/YVTN_repeat-like_dom_sf"/>
</dbReference>
<name>A0ABR3YR34_9PEZI</name>
<evidence type="ECO:0000256" key="5">
    <source>
        <dbReference type="SAM" id="MobiDB-lite"/>
    </source>
</evidence>
<dbReference type="SMART" id="SM00320">
    <property type="entry name" value="WD40"/>
    <property type="match status" value="3"/>
</dbReference>
<keyword evidence="7" id="KW-1185">Reference proteome</keyword>
<dbReference type="Pfam" id="PF21032">
    <property type="entry name" value="PROPPIN"/>
    <property type="match status" value="1"/>
</dbReference>
<comment type="similarity">
    <text evidence="4">Belongs to the WD repeat PROPPIN family.</text>
</comment>
<feature type="compositionally biased region" description="Low complexity" evidence="5">
    <location>
        <begin position="293"/>
        <end position="311"/>
    </location>
</feature>
<gene>
    <name evidence="6" type="primary">HSV2</name>
    <name evidence="6" type="ORF">Cpir12675_005631</name>
</gene>
<feature type="region of interest" description="Disordered" evidence="5">
    <location>
        <begin position="289"/>
        <end position="315"/>
    </location>
</feature>
<organism evidence="6 7">
    <name type="scientific">Ceratocystis pirilliformis</name>
    <dbReference type="NCBI Taxonomy" id="259994"/>
    <lineage>
        <taxon>Eukaryota</taxon>
        <taxon>Fungi</taxon>
        <taxon>Dikarya</taxon>
        <taxon>Ascomycota</taxon>
        <taxon>Pezizomycotina</taxon>
        <taxon>Sordariomycetes</taxon>
        <taxon>Hypocreomycetidae</taxon>
        <taxon>Microascales</taxon>
        <taxon>Ceratocystidaceae</taxon>
        <taxon>Ceratocystis</taxon>
    </lineage>
</organism>
<evidence type="ECO:0000313" key="7">
    <source>
        <dbReference type="Proteomes" id="UP001583280"/>
    </source>
</evidence>
<comment type="subcellular location">
    <subcellularLocation>
        <location evidence="1">Vacuole membrane</location>
        <topology evidence="1">Peripheral membrane protein</topology>
    </subcellularLocation>
</comment>
<dbReference type="PANTHER" id="PTHR11227">
    <property type="entry name" value="WD-REPEAT PROTEIN INTERACTING WITH PHOSPHOINOSIDES WIPI -RELATED"/>
    <property type="match status" value="1"/>
</dbReference>
<dbReference type="EMBL" id="JAWDJO010000203">
    <property type="protein sequence ID" value="KAL1889834.1"/>
    <property type="molecule type" value="Genomic_DNA"/>
</dbReference>
<dbReference type="InterPro" id="IPR036322">
    <property type="entry name" value="WD40_repeat_dom_sf"/>
</dbReference>
<evidence type="ECO:0000256" key="2">
    <source>
        <dbReference type="ARBA" id="ARBA00022574"/>
    </source>
</evidence>
<accession>A0ABR3YR34</accession>
<proteinExistence type="inferred from homology"/>
<protein>
    <submittedName>
        <fullName evidence="6">Phosphatidylinositol 3,5-bisphosphate-binding protein</fullName>
    </submittedName>
</protein>
<dbReference type="Gene3D" id="2.130.10.10">
    <property type="entry name" value="YVTN repeat-like/Quinoprotein amine dehydrogenase"/>
    <property type="match status" value="1"/>
</dbReference>
<evidence type="ECO:0000256" key="4">
    <source>
        <dbReference type="ARBA" id="ARBA00025740"/>
    </source>
</evidence>
<sequence length="421" mass="45464">MDVRPQIEPAVATQVLSASFNNDRSCFAVGLNTGICMVADQSFFSLPYKVVLDESIPRYAIYSVSLWFEHTANDVAIILDFNAGIGLVQMMNSSNYLALVGGGRQPKFSNNKVIIWDDMRGSIALEISSLTPVRGVKLSRTHIVVVLQNRVSIYAFKKNNPILSENETVDNPLGVCALSDHHVAFPGRQAGHINLVDLKELNVSIIPAHSSSLRDLQFSPDGEMIATASETGTLIRVFSTSTGARVAELRRGIDPARIFSIAFSPSGTLLACTSDKATLHVFDIPHPTRSMASKSPSPSGLPLSSPTSLLPNAGDGSGRGKWGILSRLPLMPRAFSDVYSFAQAPFETGDESLVGGLPVSETTTLGTTRPAKGLIGWISDESIVVIGAGHDARWEKFSLSVGQDGRRQLLRDNWKKYLGHS</sequence>
<evidence type="ECO:0000313" key="6">
    <source>
        <dbReference type="EMBL" id="KAL1889834.1"/>
    </source>
</evidence>
<dbReference type="SUPFAM" id="SSF50978">
    <property type="entry name" value="WD40 repeat-like"/>
    <property type="match status" value="1"/>
</dbReference>
<reference evidence="6 7" key="1">
    <citation type="journal article" date="2024" name="IMA Fungus">
        <title>IMA Genome - F19 : A genome assembly and annotation guide to empower mycologists, including annotated draft genome sequences of Ceratocystis pirilliformis, Diaporthe australafricana, Fusarium ophioides, Paecilomyces lecythidis, and Sporothrix stenoceras.</title>
        <authorList>
            <person name="Aylward J."/>
            <person name="Wilson A.M."/>
            <person name="Visagie C.M."/>
            <person name="Spraker J."/>
            <person name="Barnes I."/>
            <person name="Buitendag C."/>
            <person name="Ceriani C."/>
            <person name="Del Mar Angel L."/>
            <person name="du Plessis D."/>
            <person name="Fuchs T."/>
            <person name="Gasser K."/>
            <person name="Kramer D."/>
            <person name="Li W."/>
            <person name="Munsamy K."/>
            <person name="Piso A."/>
            <person name="Price J.L."/>
            <person name="Sonnekus B."/>
            <person name="Thomas C."/>
            <person name="van der Nest A."/>
            <person name="van Dijk A."/>
            <person name="van Heerden A."/>
            <person name="van Vuuren N."/>
            <person name="Yilmaz N."/>
            <person name="Duong T.A."/>
            <person name="van der Merwe N.A."/>
            <person name="Wingfield M.J."/>
            <person name="Wingfield B.D."/>
        </authorList>
    </citation>
    <scope>NUCLEOTIDE SEQUENCE [LARGE SCALE GENOMIC DNA]</scope>
    <source>
        <strain evidence="6 7">CMW 12675</strain>
    </source>
</reference>
<dbReference type="InterPro" id="IPR001680">
    <property type="entry name" value="WD40_rpt"/>
</dbReference>
<keyword evidence="2" id="KW-0853">WD repeat</keyword>
<keyword evidence="3" id="KW-0677">Repeat</keyword>